<dbReference type="GO" id="GO:0043565">
    <property type="term" value="F:sequence-specific DNA binding"/>
    <property type="evidence" value="ECO:0007669"/>
    <property type="project" value="TreeGrafter"/>
</dbReference>
<dbReference type="Gene3D" id="1.10.10.10">
    <property type="entry name" value="Winged helix-like DNA-binding domain superfamily/Winged helix DNA-binding domain"/>
    <property type="match status" value="1"/>
</dbReference>
<sequence>MIPYFKEFQYLQKNPLASFTEIASALGITDKTAKAHYNILVSEGYIGKKVGNRVGLESVQARICVDSIGLKTYSIFVESNKLSNIEFLEKLADFHNFTSYRNRVIGSRQGLFLQFNIPQSAYRYLEDLLTELNNLNIIDNFVILPSLDYHHSNFPDFTFYDNNKGEWVWQIENGQINLGSWFKHFLTMSFENNYNPHKCKNVMDKLTEIDLQLLRQLTKDAREFSKIELAKKYSVSPATITRRMKFLNDNVIKEYRLGYRRSKVQFVDLIMFRAYCSEEVKFKLYKLLRDSPVPFDSGFVLLGDGFLWRLNLPPVYTSAFSNLLWGVCDKLEYYHLDHIHSMLYWFYHKNFDIDTKSWKAGKEEVFDLPIEWIEKNITQIL</sequence>
<organism evidence="1">
    <name type="scientific">Candidatus Heimdallarchaeum endolithica</name>
    <dbReference type="NCBI Taxonomy" id="2876572"/>
    <lineage>
        <taxon>Archaea</taxon>
        <taxon>Promethearchaeati</taxon>
        <taxon>Candidatus Heimdallarchaeota</taxon>
        <taxon>Candidatus Heimdallarchaeia (ex Rinke et al. 2021) (nom. nud.)</taxon>
        <taxon>Candidatus Heimdallarchaeales</taxon>
        <taxon>Candidatus Heimdallarchaeaceae</taxon>
        <taxon>Candidatus Heimdallarchaeum</taxon>
    </lineage>
</organism>
<evidence type="ECO:0000313" key="1">
    <source>
        <dbReference type="EMBL" id="UJG44499.1"/>
    </source>
</evidence>
<name>A0A9Y1BSU5_9ARCH</name>
<accession>A0A9Y1BSU5</accession>
<protein>
    <submittedName>
        <fullName evidence="1">Winged helix-turn-helix transcriptional regulator</fullName>
    </submittedName>
</protein>
<dbReference type="EMBL" id="CP084167">
    <property type="protein sequence ID" value="UJG44499.1"/>
    <property type="molecule type" value="Genomic_DNA"/>
</dbReference>
<dbReference type="AlphaFoldDB" id="A0A9Y1BSU5"/>
<proteinExistence type="predicted"/>
<dbReference type="PANTHER" id="PTHR30154:SF34">
    <property type="entry name" value="TRANSCRIPTIONAL REGULATOR AZLB"/>
    <property type="match status" value="1"/>
</dbReference>
<dbReference type="Proteomes" id="UP001200513">
    <property type="component" value="Chromosome"/>
</dbReference>
<dbReference type="Pfam" id="PF13412">
    <property type="entry name" value="HTH_24"/>
    <property type="match status" value="2"/>
</dbReference>
<dbReference type="GO" id="GO:0043200">
    <property type="term" value="P:response to amino acid"/>
    <property type="evidence" value="ECO:0007669"/>
    <property type="project" value="TreeGrafter"/>
</dbReference>
<reference evidence="1" key="1">
    <citation type="journal article" date="2022" name="Nat. Microbiol.">
        <title>Unique mobile elements and scalable gene flow at the prokaryote-eukaryote boundary revealed by circularized Asgard archaea genomes.</title>
        <authorList>
            <person name="Wu F."/>
            <person name="Speth D.R."/>
            <person name="Philosof A."/>
            <person name="Cremiere A."/>
            <person name="Narayanan A."/>
            <person name="Barco R.A."/>
            <person name="Connon S.A."/>
            <person name="Amend J.P."/>
            <person name="Antoshechkin I.A."/>
            <person name="Orphan V.J."/>
        </authorList>
    </citation>
    <scope>NUCLEOTIDE SEQUENCE</scope>
    <source>
        <strain evidence="1">PR6</strain>
    </source>
</reference>
<gene>
    <name evidence="1" type="ORF">K9W46_04800</name>
</gene>
<dbReference type="GO" id="GO:0005829">
    <property type="term" value="C:cytosol"/>
    <property type="evidence" value="ECO:0007669"/>
    <property type="project" value="TreeGrafter"/>
</dbReference>
<dbReference type="InterPro" id="IPR036388">
    <property type="entry name" value="WH-like_DNA-bd_sf"/>
</dbReference>
<dbReference type="PANTHER" id="PTHR30154">
    <property type="entry name" value="LEUCINE-RESPONSIVE REGULATORY PROTEIN"/>
    <property type="match status" value="1"/>
</dbReference>